<organism evidence="1 2">
    <name type="scientific">Paenibacillus jamilae</name>
    <dbReference type="NCBI Taxonomy" id="114136"/>
    <lineage>
        <taxon>Bacteria</taxon>
        <taxon>Bacillati</taxon>
        <taxon>Bacillota</taxon>
        <taxon>Bacilli</taxon>
        <taxon>Bacillales</taxon>
        <taxon>Paenibacillaceae</taxon>
        <taxon>Paenibacillus</taxon>
    </lineage>
</organism>
<dbReference type="EMBL" id="LDRX01000044">
    <property type="protein sequence ID" value="KTS82581.1"/>
    <property type="molecule type" value="Genomic_DNA"/>
</dbReference>
<reference evidence="1 2" key="1">
    <citation type="journal article" date="2016" name="Front. Microbiol.">
        <title>Genomic Resource of Rice Seed Associated Bacteria.</title>
        <authorList>
            <person name="Midha S."/>
            <person name="Bansal K."/>
            <person name="Sharma S."/>
            <person name="Kumar N."/>
            <person name="Patil P.P."/>
            <person name="Chaudhry V."/>
            <person name="Patil P.B."/>
        </authorList>
    </citation>
    <scope>NUCLEOTIDE SEQUENCE [LARGE SCALE GENOMIC DNA]</scope>
    <source>
        <strain evidence="1 2">NS115</strain>
    </source>
</reference>
<gene>
    <name evidence="1" type="ORF">NS115_11090</name>
</gene>
<proteinExistence type="predicted"/>
<evidence type="ECO:0000313" key="2">
    <source>
        <dbReference type="Proteomes" id="UP000074866"/>
    </source>
</evidence>
<keyword evidence="2" id="KW-1185">Reference proteome</keyword>
<evidence type="ECO:0000313" key="1">
    <source>
        <dbReference type="EMBL" id="KTS82581.1"/>
    </source>
</evidence>
<name>A0ACC4ZVL0_9BACL</name>
<sequence>MGNSVGYPDLFNNGIVAWRLSQRNDLALVNETLDALSKDVNIEGVILHSDQGFQYTSKPFNRKLKSSESLEAIPGEETV</sequence>
<protein>
    <submittedName>
        <fullName evidence="1">Integrase</fullName>
    </submittedName>
</protein>
<comment type="caution">
    <text evidence="1">The sequence shown here is derived from an EMBL/GenBank/DDBJ whole genome shotgun (WGS) entry which is preliminary data.</text>
</comment>
<accession>A0ACC4ZVL0</accession>
<dbReference type="Proteomes" id="UP000074866">
    <property type="component" value="Unassembled WGS sequence"/>
</dbReference>